<organism evidence="10 11">
    <name type="scientific">Ligilactobacillus ruminis DSM 20403 = NBRC 102161</name>
    <dbReference type="NCBI Taxonomy" id="1423798"/>
    <lineage>
        <taxon>Bacteria</taxon>
        <taxon>Bacillati</taxon>
        <taxon>Bacillota</taxon>
        <taxon>Bacilli</taxon>
        <taxon>Lactobacillales</taxon>
        <taxon>Lactobacillaceae</taxon>
        <taxon>Ligilactobacillus</taxon>
    </lineage>
</organism>
<dbReference type="PRINTS" id="PR01467">
    <property type="entry name" value="ARGREPRESSOR"/>
</dbReference>
<evidence type="ECO:0000313" key="10">
    <source>
        <dbReference type="EMBL" id="SFG57971.1"/>
    </source>
</evidence>
<dbReference type="EMBL" id="FOPI01000043">
    <property type="protein sequence ID" value="SFG57971.1"/>
    <property type="molecule type" value="Genomic_DNA"/>
</dbReference>
<dbReference type="SUPFAM" id="SSF46785">
    <property type="entry name" value="Winged helix' DNA-binding domain"/>
    <property type="match status" value="1"/>
</dbReference>
<feature type="domain" description="Arginine repressor C-terminal" evidence="9">
    <location>
        <begin position="80"/>
        <end position="145"/>
    </location>
</feature>
<dbReference type="InterPro" id="IPR036390">
    <property type="entry name" value="WH_DNA-bd_sf"/>
</dbReference>
<dbReference type="Gene3D" id="3.30.1360.40">
    <property type="match status" value="1"/>
</dbReference>
<accession>A0A1I2T6Q8</accession>
<evidence type="ECO:0000259" key="8">
    <source>
        <dbReference type="Pfam" id="PF01316"/>
    </source>
</evidence>
<dbReference type="GO" id="GO:1900079">
    <property type="term" value="P:regulation of arginine biosynthetic process"/>
    <property type="evidence" value="ECO:0007669"/>
    <property type="project" value="UniProtKB-UniRule"/>
</dbReference>
<gene>
    <name evidence="7" type="primary">argR</name>
    <name evidence="10" type="ORF">SAMN02910432_01921</name>
</gene>
<dbReference type="PANTHER" id="PTHR34471">
    <property type="entry name" value="ARGININE REPRESSOR"/>
    <property type="match status" value="1"/>
</dbReference>
<dbReference type="GO" id="GO:0006526">
    <property type="term" value="P:L-arginine biosynthetic process"/>
    <property type="evidence" value="ECO:0007669"/>
    <property type="project" value="UniProtKB-UniPathway"/>
</dbReference>
<keyword evidence="4 7" id="KW-0805">Transcription regulation</keyword>
<evidence type="ECO:0000256" key="6">
    <source>
        <dbReference type="ARBA" id="ARBA00023163"/>
    </source>
</evidence>
<dbReference type="Pfam" id="PF02863">
    <property type="entry name" value="Arg_repressor_C"/>
    <property type="match status" value="1"/>
</dbReference>
<dbReference type="GO" id="GO:0003677">
    <property type="term" value="F:DNA binding"/>
    <property type="evidence" value="ECO:0007669"/>
    <property type="project" value="UniProtKB-KW"/>
</dbReference>
<keyword evidence="5 7" id="KW-0238">DNA-binding</keyword>
<evidence type="ECO:0000256" key="5">
    <source>
        <dbReference type="ARBA" id="ARBA00023125"/>
    </source>
</evidence>
<keyword evidence="6 7" id="KW-0804">Transcription</keyword>
<dbReference type="InterPro" id="IPR020899">
    <property type="entry name" value="Arg_repress_C"/>
</dbReference>
<dbReference type="SUPFAM" id="SSF55252">
    <property type="entry name" value="C-terminal domain of arginine repressor"/>
    <property type="match status" value="1"/>
</dbReference>
<dbReference type="GO" id="GO:0051259">
    <property type="term" value="P:protein complex oligomerization"/>
    <property type="evidence" value="ECO:0007669"/>
    <property type="project" value="InterPro"/>
</dbReference>
<evidence type="ECO:0000259" key="9">
    <source>
        <dbReference type="Pfam" id="PF02863"/>
    </source>
</evidence>
<dbReference type="AlphaFoldDB" id="A0A1I2T6Q8"/>
<dbReference type="Proteomes" id="UP000182635">
    <property type="component" value="Unassembled WGS sequence"/>
</dbReference>
<dbReference type="InterPro" id="IPR036251">
    <property type="entry name" value="Arg_repress_C_sf"/>
</dbReference>
<dbReference type="RefSeq" id="WP_046922109.1">
    <property type="nucleotide sequence ID" value="NZ_AYYL01000048.1"/>
</dbReference>
<dbReference type="UniPathway" id="UPA00068"/>
<reference evidence="11" key="1">
    <citation type="submission" date="2016-10" db="EMBL/GenBank/DDBJ databases">
        <authorList>
            <person name="Varghese N."/>
            <person name="Submissions S."/>
        </authorList>
    </citation>
    <scope>NUCLEOTIDE SEQUENCE [LARGE SCALE GENOMIC DNA]</scope>
    <source>
        <strain evidence="11">DSM 20403</strain>
    </source>
</reference>
<comment type="similarity">
    <text evidence="2 7">Belongs to the ArgR family.</text>
</comment>
<dbReference type="InterPro" id="IPR020900">
    <property type="entry name" value="Arg_repress_DNA-bd"/>
</dbReference>
<keyword evidence="7" id="KW-0678">Repressor</keyword>
<evidence type="ECO:0000256" key="7">
    <source>
        <dbReference type="HAMAP-Rule" id="MF_00173"/>
    </source>
</evidence>
<evidence type="ECO:0000256" key="4">
    <source>
        <dbReference type="ARBA" id="ARBA00023015"/>
    </source>
</evidence>
<dbReference type="HAMAP" id="MF_00173">
    <property type="entry name" value="Arg_repressor"/>
    <property type="match status" value="1"/>
</dbReference>
<evidence type="ECO:0000313" key="11">
    <source>
        <dbReference type="Proteomes" id="UP000182635"/>
    </source>
</evidence>
<dbReference type="InterPro" id="IPR001669">
    <property type="entry name" value="Arg_repress"/>
</dbReference>
<keyword evidence="3 7" id="KW-0963">Cytoplasm</keyword>
<dbReference type="GO" id="GO:0003700">
    <property type="term" value="F:DNA-binding transcription factor activity"/>
    <property type="evidence" value="ECO:0007669"/>
    <property type="project" value="UniProtKB-UniRule"/>
</dbReference>
<keyword evidence="7" id="KW-0028">Amino-acid biosynthesis</keyword>
<dbReference type="PANTHER" id="PTHR34471:SF1">
    <property type="entry name" value="ARGININE REPRESSOR"/>
    <property type="match status" value="1"/>
</dbReference>
<dbReference type="Pfam" id="PF01316">
    <property type="entry name" value="Arg_repressor"/>
    <property type="match status" value="1"/>
</dbReference>
<dbReference type="GO" id="GO:0005737">
    <property type="term" value="C:cytoplasm"/>
    <property type="evidence" value="ECO:0007669"/>
    <property type="project" value="UniProtKB-SubCell"/>
</dbReference>
<sequence>MRKIDRQRIIRRILQENDIYRQEDLVAILKAKGIEVTQATISRDVKDMQLLKVPTPNGEYRYSVPPSVKTSTEKKLNRILKEAYVSSDFLRDMCVFKVLPGNGPVITSLITQMAYDEVFAAMGDDDTVMLFAKSDEDAQKIHHKLLDMIGEE</sequence>
<keyword evidence="7" id="KW-0055">Arginine biosynthesis</keyword>
<comment type="subcellular location">
    <subcellularLocation>
        <location evidence="1 7">Cytoplasm</location>
    </subcellularLocation>
</comment>
<comment type="function">
    <text evidence="7">Regulates arginine biosynthesis genes.</text>
</comment>
<feature type="domain" description="Arginine repressor DNA-binding" evidence="8">
    <location>
        <begin position="1"/>
        <end position="67"/>
    </location>
</feature>
<protein>
    <recommendedName>
        <fullName evidence="7">Arginine repressor</fullName>
    </recommendedName>
</protein>
<comment type="pathway">
    <text evidence="7">Amino-acid biosynthesis; L-arginine biosynthesis [regulation].</text>
</comment>
<evidence type="ECO:0000256" key="3">
    <source>
        <dbReference type="ARBA" id="ARBA00022490"/>
    </source>
</evidence>
<dbReference type="OrthoDB" id="9807089at2"/>
<evidence type="ECO:0000256" key="1">
    <source>
        <dbReference type="ARBA" id="ARBA00004496"/>
    </source>
</evidence>
<dbReference type="InterPro" id="IPR036388">
    <property type="entry name" value="WH-like_DNA-bd_sf"/>
</dbReference>
<dbReference type="GO" id="GO:0034618">
    <property type="term" value="F:arginine binding"/>
    <property type="evidence" value="ECO:0007669"/>
    <property type="project" value="InterPro"/>
</dbReference>
<evidence type="ECO:0000256" key="2">
    <source>
        <dbReference type="ARBA" id="ARBA00008316"/>
    </source>
</evidence>
<proteinExistence type="inferred from homology"/>
<dbReference type="Gene3D" id="1.10.10.10">
    <property type="entry name" value="Winged helix-like DNA-binding domain superfamily/Winged helix DNA-binding domain"/>
    <property type="match status" value="1"/>
</dbReference>
<name>A0A1I2T6Q8_9LACO</name>